<evidence type="ECO:0000313" key="2">
    <source>
        <dbReference type="EMBL" id="RUS68700.1"/>
    </source>
</evidence>
<evidence type="ECO:0000256" key="1">
    <source>
        <dbReference type="SAM" id="Phobius"/>
    </source>
</evidence>
<gene>
    <name evidence="2" type="ORF">EGW08_023539</name>
</gene>
<keyword evidence="3" id="KW-1185">Reference proteome</keyword>
<reference evidence="2 3" key="1">
    <citation type="submission" date="2019-01" db="EMBL/GenBank/DDBJ databases">
        <title>A draft genome assembly of the solar-powered sea slug Elysia chlorotica.</title>
        <authorList>
            <person name="Cai H."/>
            <person name="Li Q."/>
            <person name="Fang X."/>
            <person name="Li J."/>
            <person name="Curtis N.E."/>
            <person name="Altenburger A."/>
            <person name="Shibata T."/>
            <person name="Feng M."/>
            <person name="Maeda T."/>
            <person name="Schwartz J.A."/>
            <person name="Shigenobu S."/>
            <person name="Lundholm N."/>
            <person name="Nishiyama T."/>
            <person name="Yang H."/>
            <person name="Hasebe M."/>
            <person name="Li S."/>
            <person name="Pierce S.K."/>
            <person name="Wang J."/>
        </authorList>
    </citation>
    <scope>NUCLEOTIDE SEQUENCE [LARGE SCALE GENOMIC DNA]</scope>
    <source>
        <strain evidence="2">EC2010</strain>
        <tissue evidence="2">Whole organism of an adult</tissue>
    </source>
</reference>
<feature type="transmembrane region" description="Helical" evidence="1">
    <location>
        <begin position="22"/>
        <end position="43"/>
    </location>
</feature>
<dbReference type="Proteomes" id="UP000271974">
    <property type="component" value="Unassembled WGS sequence"/>
</dbReference>
<dbReference type="EMBL" id="RQTK01002089">
    <property type="protein sequence ID" value="RUS68700.1"/>
    <property type="molecule type" value="Genomic_DNA"/>
</dbReference>
<accession>A0A3S1GYH9</accession>
<sequence>MCRKESRANIVSKETPTFCPEIIIFSLFFLVFFFYTFFGLKLFTFLACKVGNSVNISLYKYKSNIKHWLKTNNTTEQIISTVIAKKTKKPQEVKDNHLNFELLSCDCKDLYKNTKAL</sequence>
<keyword evidence="1" id="KW-0472">Membrane</keyword>
<proteinExistence type="predicted"/>
<organism evidence="2 3">
    <name type="scientific">Elysia chlorotica</name>
    <name type="common">Eastern emerald elysia</name>
    <name type="synonym">Sea slug</name>
    <dbReference type="NCBI Taxonomy" id="188477"/>
    <lineage>
        <taxon>Eukaryota</taxon>
        <taxon>Metazoa</taxon>
        <taxon>Spiralia</taxon>
        <taxon>Lophotrochozoa</taxon>
        <taxon>Mollusca</taxon>
        <taxon>Gastropoda</taxon>
        <taxon>Heterobranchia</taxon>
        <taxon>Euthyneura</taxon>
        <taxon>Panpulmonata</taxon>
        <taxon>Sacoglossa</taxon>
        <taxon>Placobranchoidea</taxon>
        <taxon>Plakobranchidae</taxon>
        <taxon>Elysia</taxon>
    </lineage>
</organism>
<keyword evidence="1" id="KW-0812">Transmembrane</keyword>
<comment type="caution">
    <text evidence="2">The sequence shown here is derived from an EMBL/GenBank/DDBJ whole genome shotgun (WGS) entry which is preliminary data.</text>
</comment>
<name>A0A3S1GYH9_ELYCH</name>
<keyword evidence="1" id="KW-1133">Transmembrane helix</keyword>
<evidence type="ECO:0000313" key="3">
    <source>
        <dbReference type="Proteomes" id="UP000271974"/>
    </source>
</evidence>
<protein>
    <submittedName>
        <fullName evidence="2">Uncharacterized protein</fullName>
    </submittedName>
</protein>
<dbReference type="AlphaFoldDB" id="A0A3S1GYH9"/>